<protein>
    <submittedName>
        <fullName evidence="1">Uncharacterized protein</fullName>
    </submittedName>
</protein>
<reference evidence="1 2" key="1">
    <citation type="submission" date="2015-09" db="EMBL/GenBank/DDBJ databases">
        <title>Trachymyrmex zeteki WGS genome.</title>
        <authorList>
            <person name="Nygaard S."/>
            <person name="Hu H."/>
            <person name="Boomsma J."/>
            <person name="Zhang G."/>
        </authorList>
    </citation>
    <scope>NUCLEOTIDE SEQUENCE [LARGE SCALE GENOMIC DNA]</scope>
    <source>
        <strain evidence="1">Tzet28-1</strain>
        <tissue evidence="1">Whole body</tissue>
    </source>
</reference>
<dbReference type="AlphaFoldDB" id="A0A151WS81"/>
<proteinExistence type="predicted"/>
<dbReference type="EMBL" id="KQ982782">
    <property type="protein sequence ID" value="KYQ50716.1"/>
    <property type="molecule type" value="Genomic_DNA"/>
</dbReference>
<evidence type="ECO:0000313" key="2">
    <source>
        <dbReference type="Proteomes" id="UP000075809"/>
    </source>
</evidence>
<keyword evidence="2" id="KW-1185">Reference proteome</keyword>
<sequence>MALLTLVSVYFQRGHTQNSNESFNSIIWRLVLKHLGQATEVTNCKNRELYNSFSQNQLFLLDKRHTCFHVLNLRFRHHVTLCQLLCYFNCYRYANHVGTQ</sequence>
<organism evidence="1 2">
    <name type="scientific">Mycetomoellerius zeteki</name>
    <dbReference type="NCBI Taxonomy" id="64791"/>
    <lineage>
        <taxon>Eukaryota</taxon>
        <taxon>Metazoa</taxon>
        <taxon>Ecdysozoa</taxon>
        <taxon>Arthropoda</taxon>
        <taxon>Hexapoda</taxon>
        <taxon>Insecta</taxon>
        <taxon>Pterygota</taxon>
        <taxon>Neoptera</taxon>
        <taxon>Endopterygota</taxon>
        <taxon>Hymenoptera</taxon>
        <taxon>Apocrita</taxon>
        <taxon>Aculeata</taxon>
        <taxon>Formicoidea</taxon>
        <taxon>Formicidae</taxon>
        <taxon>Myrmicinae</taxon>
        <taxon>Mycetomoellerius</taxon>
    </lineage>
</organism>
<gene>
    <name evidence="1" type="ORF">ALC60_10176</name>
</gene>
<accession>A0A151WS81</accession>
<evidence type="ECO:0000313" key="1">
    <source>
        <dbReference type="EMBL" id="KYQ50716.1"/>
    </source>
</evidence>
<name>A0A151WS81_9HYME</name>
<dbReference type="Proteomes" id="UP000075809">
    <property type="component" value="Unassembled WGS sequence"/>
</dbReference>